<dbReference type="RefSeq" id="WP_145089344.1">
    <property type="nucleotide sequence ID" value="NZ_CP036274.1"/>
</dbReference>
<dbReference type="Pfam" id="PF13443">
    <property type="entry name" value="HTH_26"/>
    <property type="match status" value="1"/>
</dbReference>
<feature type="domain" description="HTH cro/C1-type" evidence="2">
    <location>
        <begin position="23"/>
        <end position="61"/>
    </location>
</feature>
<dbReference type="AlphaFoldDB" id="A0A517YCG7"/>
<name>A0A517YCG7_9BACT</name>
<proteinExistence type="predicted"/>
<dbReference type="EMBL" id="CP036274">
    <property type="protein sequence ID" value="QDU27924.1"/>
    <property type="molecule type" value="Genomic_DNA"/>
</dbReference>
<feature type="region of interest" description="Disordered" evidence="1">
    <location>
        <begin position="133"/>
        <end position="155"/>
    </location>
</feature>
<evidence type="ECO:0000313" key="3">
    <source>
        <dbReference type="EMBL" id="QDU27924.1"/>
    </source>
</evidence>
<keyword evidence="4" id="KW-1185">Reference proteome</keyword>
<dbReference type="OrthoDB" id="232420at2"/>
<evidence type="ECO:0000313" key="4">
    <source>
        <dbReference type="Proteomes" id="UP000315017"/>
    </source>
</evidence>
<gene>
    <name evidence="3" type="ORF">ETAA8_30150</name>
</gene>
<dbReference type="Proteomes" id="UP000315017">
    <property type="component" value="Chromosome"/>
</dbReference>
<dbReference type="KEGG" id="aagg:ETAA8_30150"/>
<protein>
    <recommendedName>
        <fullName evidence="2">HTH cro/C1-type domain-containing protein</fullName>
    </recommendedName>
</protein>
<organism evidence="3 4">
    <name type="scientific">Anatilimnocola aggregata</name>
    <dbReference type="NCBI Taxonomy" id="2528021"/>
    <lineage>
        <taxon>Bacteria</taxon>
        <taxon>Pseudomonadati</taxon>
        <taxon>Planctomycetota</taxon>
        <taxon>Planctomycetia</taxon>
        <taxon>Pirellulales</taxon>
        <taxon>Pirellulaceae</taxon>
        <taxon>Anatilimnocola</taxon>
    </lineage>
</organism>
<sequence length="392" mass="43395">MRYSFRLAEVVGHVPDPRRRPGTIKAICDYTGLDRHQVAALLKNEVKYIPLDALSKLCDYLIEKGFATAEELPGRLFAVEPEHFWELLARRRRLELCLGVRRGEPGDSLDDAWVVASDSVLLGELLNGVTSLGGTARHKREKEKVEGAPAEPSFDPHPEQLHQSLVFSPGQSSFADYVELAKQVYNGFCSAAGDKALICLGSNKSNPVVEILLAEAFGAVPFETQDGLATANKRHCPIFFRYRGHDPQTPSCCGGVQLSTSEKSDAPGIYYEKSDGTWDACTWNATKQDAAVVFYIHRESQGRLEMMLGGYSGRATRLLARMLARRGEEFWPPVYSGHGIQIGAFVVKFKLQSQSENDPHALLTDLAADSEIVRLAPDVIERRMQIAGEEDM</sequence>
<accession>A0A517YCG7</accession>
<reference evidence="3 4" key="1">
    <citation type="submission" date="2019-02" db="EMBL/GenBank/DDBJ databases">
        <title>Deep-cultivation of Planctomycetes and their phenomic and genomic characterization uncovers novel biology.</title>
        <authorList>
            <person name="Wiegand S."/>
            <person name="Jogler M."/>
            <person name="Boedeker C."/>
            <person name="Pinto D."/>
            <person name="Vollmers J."/>
            <person name="Rivas-Marin E."/>
            <person name="Kohn T."/>
            <person name="Peeters S.H."/>
            <person name="Heuer A."/>
            <person name="Rast P."/>
            <person name="Oberbeckmann S."/>
            <person name="Bunk B."/>
            <person name="Jeske O."/>
            <person name="Meyerdierks A."/>
            <person name="Storesund J.E."/>
            <person name="Kallscheuer N."/>
            <person name="Luecker S."/>
            <person name="Lage O.M."/>
            <person name="Pohl T."/>
            <person name="Merkel B.J."/>
            <person name="Hornburger P."/>
            <person name="Mueller R.-W."/>
            <person name="Bruemmer F."/>
            <person name="Labrenz M."/>
            <person name="Spormann A.M."/>
            <person name="Op den Camp H."/>
            <person name="Overmann J."/>
            <person name="Amann R."/>
            <person name="Jetten M.S.M."/>
            <person name="Mascher T."/>
            <person name="Medema M.H."/>
            <person name="Devos D.P."/>
            <person name="Kaster A.-K."/>
            <person name="Ovreas L."/>
            <person name="Rohde M."/>
            <person name="Galperin M.Y."/>
            <person name="Jogler C."/>
        </authorList>
    </citation>
    <scope>NUCLEOTIDE SEQUENCE [LARGE SCALE GENOMIC DNA]</scope>
    <source>
        <strain evidence="3 4">ETA_A8</strain>
    </source>
</reference>
<evidence type="ECO:0000256" key="1">
    <source>
        <dbReference type="SAM" id="MobiDB-lite"/>
    </source>
</evidence>
<dbReference type="InterPro" id="IPR001387">
    <property type="entry name" value="Cro/C1-type_HTH"/>
</dbReference>
<evidence type="ECO:0000259" key="2">
    <source>
        <dbReference type="Pfam" id="PF13443"/>
    </source>
</evidence>